<dbReference type="SFLD" id="SFLDS00003">
    <property type="entry name" value="Haloacid_Dehalogenase"/>
    <property type="match status" value="1"/>
</dbReference>
<dbReference type="EMBL" id="FOXX01000002">
    <property type="protein sequence ID" value="SFQ35079.1"/>
    <property type="molecule type" value="Genomic_DNA"/>
</dbReference>
<dbReference type="InterPro" id="IPR000150">
    <property type="entry name" value="Cof"/>
</dbReference>
<proteinExistence type="predicted"/>
<organism evidence="1 2">
    <name type="scientific">Priestia endophytica DSM 13796</name>
    <dbReference type="NCBI Taxonomy" id="1121089"/>
    <lineage>
        <taxon>Bacteria</taxon>
        <taxon>Bacillati</taxon>
        <taxon>Bacillota</taxon>
        <taxon>Bacilli</taxon>
        <taxon>Bacillales</taxon>
        <taxon>Bacillaceae</taxon>
        <taxon>Priestia</taxon>
    </lineage>
</organism>
<dbReference type="InterPro" id="IPR006379">
    <property type="entry name" value="HAD-SF_hydro_IIB"/>
</dbReference>
<dbReference type="PROSITE" id="PS01228">
    <property type="entry name" value="COF_1"/>
    <property type="match status" value="1"/>
</dbReference>
<dbReference type="SUPFAM" id="SSF56784">
    <property type="entry name" value="HAD-like"/>
    <property type="match status" value="1"/>
</dbReference>
<evidence type="ECO:0008006" key="3">
    <source>
        <dbReference type="Google" id="ProtNLM"/>
    </source>
</evidence>
<dbReference type="PANTHER" id="PTHR10000:SF8">
    <property type="entry name" value="HAD SUPERFAMILY HYDROLASE-LIKE, TYPE 3"/>
    <property type="match status" value="1"/>
</dbReference>
<dbReference type="Gene3D" id="3.30.1240.10">
    <property type="match status" value="1"/>
</dbReference>
<dbReference type="GeneID" id="93709773"/>
<sequence length="267" mass="29757">MIKLLVSDLDGTLLSAEKKVTPADLKAIKDLKESGVDICLASGRMDNEMAKVALMLQGDFHQISQNGAYVITRERETLYEKVFSEEIARSVYNTVKSPETITLVCSNHTNFVEQDHEALAEIQKYLFFPIEKEPNMSGEFGQSLFPSKISVISFPDEIFAIEKAILEQFSNEVDCYVSAPGCLDIMPKNISKGHSLRILLSHLNLKEDEIACVGDSFNDIPMFNITPHSFAMKGGEPEVQKLTTHVVSSVKDVAEYILDYNAKISVK</sequence>
<accession>A0A1I5XT22</accession>
<dbReference type="InterPro" id="IPR023214">
    <property type="entry name" value="HAD_sf"/>
</dbReference>
<evidence type="ECO:0000313" key="1">
    <source>
        <dbReference type="EMBL" id="SFQ35079.1"/>
    </source>
</evidence>
<dbReference type="NCBIfam" id="TIGR00099">
    <property type="entry name" value="Cof-subfamily"/>
    <property type="match status" value="1"/>
</dbReference>
<name>A0A1I5XT22_9BACI</name>
<protein>
    <recommendedName>
        <fullName evidence="3">Cof subfamily of IIB subfamily of haloacid dehalogenase superfamily/HAD-superfamily hydrolase, subfamily IIB</fullName>
    </recommendedName>
</protein>
<dbReference type="Proteomes" id="UP000182762">
    <property type="component" value="Unassembled WGS sequence"/>
</dbReference>
<gene>
    <name evidence="1" type="ORF">SAMN02745910_01038</name>
</gene>
<dbReference type="InterPro" id="IPR036412">
    <property type="entry name" value="HAD-like_sf"/>
</dbReference>
<reference evidence="1 2" key="1">
    <citation type="submission" date="2016-10" db="EMBL/GenBank/DDBJ databases">
        <authorList>
            <person name="Varghese N."/>
            <person name="Submissions S."/>
        </authorList>
    </citation>
    <scope>NUCLEOTIDE SEQUENCE [LARGE SCALE GENOMIC DNA]</scope>
    <source>
        <strain evidence="1 2">DSM 13796</strain>
    </source>
</reference>
<comment type="caution">
    <text evidence="1">The sequence shown here is derived from an EMBL/GenBank/DDBJ whole genome shotgun (WGS) entry which is preliminary data.</text>
</comment>
<dbReference type="Pfam" id="PF08282">
    <property type="entry name" value="Hydrolase_3"/>
    <property type="match status" value="1"/>
</dbReference>
<dbReference type="RefSeq" id="WP_061803503.1">
    <property type="nucleotide sequence ID" value="NZ_FOXX01000002.1"/>
</dbReference>
<dbReference type="Gene3D" id="3.40.50.1000">
    <property type="entry name" value="HAD superfamily/HAD-like"/>
    <property type="match status" value="1"/>
</dbReference>
<evidence type="ECO:0000313" key="2">
    <source>
        <dbReference type="Proteomes" id="UP000182762"/>
    </source>
</evidence>
<dbReference type="SFLD" id="SFLDG01140">
    <property type="entry name" value="C2.B:_Phosphomannomutase_and_P"/>
    <property type="match status" value="1"/>
</dbReference>
<dbReference type="PANTHER" id="PTHR10000">
    <property type="entry name" value="PHOSPHOSERINE PHOSPHATASE"/>
    <property type="match status" value="1"/>
</dbReference>
<keyword evidence="2" id="KW-1185">Reference proteome</keyword>
<dbReference type="NCBIfam" id="TIGR01484">
    <property type="entry name" value="HAD-SF-IIB"/>
    <property type="match status" value="1"/>
</dbReference>